<evidence type="ECO:0000313" key="1">
    <source>
        <dbReference type="EMBL" id="PRQ33517.1"/>
    </source>
</evidence>
<dbReference type="EMBL" id="PDCK01000043">
    <property type="protein sequence ID" value="PRQ33517.1"/>
    <property type="molecule type" value="Genomic_DNA"/>
</dbReference>
<sequence length="115" mass="12857">MTVRRSELSPAISENSGNRLICIWYEISPPRHALQPSMISSSIRSSFDILVSGLLLPPSRFLAAGDFSGLSGLRFLLDCRFMRDIVKFSGLLTPRSPVHHQSSFSKGFREDRVGF</sequence>
<dbReference type="Proteomes" id="UP000238479">
    <property type="component" value="Chromosome 5"/>
</dbReference>
<dbReference type="Gramene" id="PRQ33517">
    <property type="protein sequence ID" value="PRQ33517"/>
    <property type="gene ID" value="RchiOBHm_Chr5g0058531"/>
</dbReference>
<reference evidence="1 2" key="1">
    <citation type="journal article" date="2018" name="Nat. Genet.">
        <title>The Rosa genome provides new insights in the design of modern roses.</title>
        <authorList>
            <person name="Bendahmane M."/>
        </authorList>
    </citation>
    <scope>NUCLEOTIDE SEQUENCE [LARGE SCALE GENOMIC DNA]</scope>
    <source>
        <strain evidence="2">cv. Old Blush</strain>
    </source>
</reference>
<gene>
    <name evidence="1" type="ORF">RchiOBHm_Chr5g0058531</name>
</gene>
<organism evidence="1 2">
    <name type="scientific">Rosa chinensis</name>
    <name type="common">China rose</name>
    <dbReference type="NCBI Taxonomy" id="74649"/>
    <lineage>
        <taxon>Eukaryota</taxon>
        <taxon>Viridiplantae</taxon>
        <taxon>Streptophyta</taxon>
        <taxon>Embryophyta</taxon>
        <taxon>Tracheophyta</taxon>
        <taxon>Spermatophyta</taxon>
        <taxon>Magnoliopsida</taxon>
        <taxon>eudicotyledons</taxon>
        <taxon>Gunneridae</taxon>
        <taxon>Pentapetalae</taxon>
        <taxon>rosids</taxon>
        <taxon>fabids</taxon>
        <taxon>Rosales</taxon>
        <taxon>Rosaceae</taxon>
        <taxon>Rosoideae</taxon>
        <taxon>Rosoideae incertae sedis</taxon>
        <taxon>Rosa</taxon>
    </lineage>
</organism>
<proteinExistence type="predicted"/>
<keyword evidence="2" id="KW-1185">Reference proteome</keyword>
<protein>
    <submittedName>
        <fullName evidence="1">Uncharacterized protein</fullName>
    </submittedName>
</protein>
<accession>A0A2P6QH77</accession>
<evidence type="ECO:0000313" key="2">
    <source>
        <dbReference type="Proteomes" id="UP000238479"/>
    </source>
</evidence>
<comment type="caution">
    <text evidence="1">The sequence shown here is derived from an EMBL/GenBank/DDBJ whole genome shotgun (WGS) entry which is preliminary data.</text>
</comment>
<name>A0A2P6QH77_ROSCH</name>
<dbReference type="AlphaFoldDB" id="A0A2P6QH77"/>